<accession>A0A1K1S155</accession>
<feature type="non-terminal residue" evidence="2">
    <location>
        <position position="64"/>
    </location>
</feature>
<reference evidence="2 3" key="1">
    <citation type="submission" date="2016-11" db="EMBL/GenBank/DDBJ databases">
        <authorList>
            <person name="Jaros S."/>
            <person name="Januszkiewicz K."/>
            <person name="Wedrychowicz H."/>
        </authorList>
    </citation>
    <scope>NUCLEOTIDE SEQUENCE [LARGE SCALE GENOMIC DNA]</scope>
    <source>
        <strain evidence="2 3">CGMCC 1.12145</strain>
    </source>
</reference>
<gene>
    <name evidence="2" type="ORF">SAMN02927921_04290</name>
</gene>
<dbReference type="Proteomes" id="UP000182248">
    <property type="component" value="Unassembled WGS sequence"/>
</dbReference>
<evidence type="ECO:0000259" key="1">
    <source>
        <dbReference type="Pfam" id="PF01695"/>
    </source>
</evidence>
<proteinExistence type="predicted"/>
<dbReference type="InterPro" id="IPR002611">
    <property type="entry name" value="IstB_ATP-bd"/>
</dbReference>
<evidence type="ECO:0000313" key="3">
    <source>
        <dbReference type="Proteomes" id="UP000182248"/>
    </source>
</evidence>
<dbReference type="GO" id="GO:0005524">
    <property type="term" value="F:ATP binding"/>
    <property type="evidence" value="ECO:0007669"/>
    <property type="project" value="InterPro"/>
</dbReference>
<evidence type="ECO:0000313" key="2">
    <source>
        <dbReference type="EMBL" id="SFW78073.1"/>
    </source>
</evidence>
<feature type="domain" description="IstB-like ATP-binding" evidence="1">
    <location>
        <begin position="6"/>
        <end position="63"/>
    </location>
</feature>
<name>A0A1K1S155_9FLAO</name>
<organism evidence="2 3">
    <name type="scientific">Sinomicrobium oceani</name>
    <dbReference type="NCBI Taxonomy" id="1150368"/>
    <lineage>
        <taxon>Bacteria</taxon>
        <taxon>Pseudomonadati</taxon>
        <taxon>Bacteroidota</taxon>
        <taxon>Flavobacteriia</taxon>
        <taxon>Flavobacteriales</taxon>
        <taxon>Flavobacteriaceae</taxon>
        <taxon>Sinomicrobium</taxon>
    </lineage>
</organism>
<protein>
    <recommendedName>
        <fullName evidence="1">IstB-like ATP-binding domain-containing protein</fullName>
    </recommendedName>
</protein>
<dbReference type="RefSeq" id="WP_217652471.1">
    <property type="nucleotide sequence ID" value="NZ_FPJE01000058.1"/>
</dbReference>
<dbReference type="AlphaFoldDB" id="A0A1K1S155"/>
<dbReference type="Pfam" id="PF01695">
    <property type="entry name" value="IstB_IS21"/>
    <property type="match status" value="1"/>
</dbReference>
<dbReference type="STRING" id="1150368.SAMN02927921_04290"/>
<sequence length="64" mass="7531">MNAIETQLSQLRLGGMQRSWNAMVETRQHHQLSLGEGLEVLLQAEAEERIHRRFDRLKKSAQFR</sequence>
<dbReference type="EMBL" id="FPJE01000058">
    <property type="protein sequence ID" value="SFW78073.1"/>
    <property type="molecule type" value="Genomic_DNA"/>
</dbReference>
<keyword evidence="3" id="KW-1185">Reference proteome</keyword>